<dbReference type="GO" id="GO:0004523">
    <property type="term" value="F:RNA-DNA hybrid ribonuclease activity"/>
    <property type="evidence" value="ECO:0007669"/>
    <property type="project" value="InterPro"/>
</dbReference>
<organism evidence="2 3">
    <name type="scientific">Crotalaria pallida</name>
    <name type="common">Smooth rattlebox</name>
    <name type="synonym">Crotalaria striata</name>
    <dbReference type="NCBI Taxonomy" id="3830"/>
    <lineage>
        <taxon>Eukaryota</taxon>
        <taxon>Viridiplantae</taxon>
        <taxon>Streptophyta</taxon>
        <taxon>Embryophyta</taxon>
        <taxon>Tracheophyta</taxon>
        <taxon>Spermatophyta</taxon>
        <taxon>Magnoliopsida</taxon>
        <taxon>eudicotyledons</taxon>
        <taxon>Gunneridae</taxon>
        <taxon>Pentapetalae</taxon>
        <taxon>rosids</taxon>
        <taxon>fabids</taxon>
        <taxon>Fabales</taxon>
        <taxon>Fabaceae</taxon>
        <taxon>Papilionoideae</taxon>
        <taxon>50 kb inversion clade</taxon>
        <taxon>genistoids sensu lato</taxon>
        <taxon>core genistoids</taxon>
        <taxon>Crotalarieae</taxon>
        <taxon>Crotalaria</taxon>
    </lineage>
</organism>
<evidence type="ECO:0000313" key="2">
    <source>
        <dbReference type="EMBL" id="KAK7266749.1"/>
    </source>
</evidence>
<protein>
    <recommendedName>
        <fullName evidence="1">RNase H type-1 domain-containing protein</fullName>
    </recommendedName>
</protein>
<dbReference type="PANTHER" id="PTHR47074:SF11">
    <property type="entry name" value="REVERSE TRANSCRIPTASE-LIKE PROTEIN"/>
    <property type="match status" value="1"/>
</dbReference>
<dbReference type="InterPro" id="IPR052929">
    <property type="entry name" value="RNase_H-like_EbsB-rel"/>
</dbReference>
<dbReference type="GO" id="GO:0003676">
    <property type="term" value="F:nucleic acid binding"/>
    <property type="evidence" value="ECO:0007669"/>
    <property type="project" value="InterPro"/>
</dbReference>
<gene>
    <name evidence="2" type="ORF">RIF29_19403</name>
</gene>
<dbReference type="InterPro" id="IPR002156">
    <property type="entry name" value="RNaseH_domain"/>
</dbReference>
<evidence type="ECO:0000313" key="3">
    <source>
        <dbReference type="Proteomes" id="UP001372338"/>
    </source>
</evidence>
<feature type="domain" description="RNase H type-1" evidence="1">
    <location>
        <begin position="8"/>
        <end position="88"/>
    </location>
</feature>
<sequence>MFVYVKANLDAAVKENVVTGMGLFIFRHHEGQILAATVKSFRELLFPCDAEAPCLLWTLKLASDLCFTHIEIESECLELVNAFNNNSQVFLTSMRL</sequence>
<dbReference type="Proteomes" id="UP001372338">
    <property type="component" value="Unassembled WGS sequence"/>
</dbReference>
<reference evidence="2 3" key="1">
    <citation type="submission" date="2024-01" db="EMBL/GenBank/DDBJ databases">
        <title>The genomes of 5 underutilized Papilionoideae crops provide insights into root nodulation and disease resistanc.</title>
        <authorList>
            <person name="Yuan L."/>
        </authorList>
    </citation>
    <scope>NUCLEOTIDE SEQUENCE [LARGE SCALE GENOMIC DNA]</scope>
    <source>
        <strain evidence="2">ZHUSHIDOU_FW_LH</strain>
        <tissue evidence="2">Leaf</tissue>
    </source>
</reference>
<dbReference type="EMBL" id="JAYWIO010000004">
    <property type="protein sequence ID" value="KAK7266749.1"/>
    <property type="molecule type" value="Genomic_DNA"/>
</dbReference>
<dbReference type="CDD" id="cd06222">
    <property type="entry name" value="RNase_H_like"/>
    <property type="match status" value="1"/>
</dbReference>
<name>A0AAN9F175_CROPI</name>
<comment type="caution">
    <text evidence="2">The sequence shown here is derived from an EMBL/GenBank/DDBJ whole genome shotgun (WGS) entry which is preliminary data.</text>
</comment>
<dbReference type="AlphaFoldDB" id="A0AAN9F175"/>
<keyword evidence="3" id="KW-1185">Reference proteome</keyword>
<evidence type="ECO:0000259" key="1">
    <source>
        <dbReference type="Pfam" id="PF13456"/>
    </source>
</evidence>
<proteinExistence type="predicted"/>
<dbReference type="Pfam" id="PF13456">
    <property type="entry name" value="RVT_3"/>
    <property type="match status" value="1"/>
</dbReference>
<dbReference type="InterPro" id="IPR044730">
    <property type="entry name" value="RNase_H-like_dom_plant"/>
</dbReference>
<accession>A0AAN9F175</accession>
<dbReference type="PANTHER" id="PTHR47074">
    <property type="entry name" value="BNAC02G40300D PROTEIN"/>
    <property type="match status" value="1"/>
</dbReference>